<dbReference type="Pfam" id="PF00069">
    <property type="entry name" value="Pkinase"/>
    <property type="match status" value="1"/>
</dbReference>
<dbReference type="Proteomes" id="UP000663836">
    <property type="component" value="Unassembled WGS sequence"/>
</dbReference>
<evidence type="ECO:0000256" key="2">
    <source>
        <dbReference type="ARBA" id="ARBA00022840"/>
    </source>
</evidence>
<dbReference type="InterPro" id="IPR008271">
    <property type="entry name" value="Ser/Thr_kinase_AS"/>
</dbReference>
<dbReference type="InterPro" id="IPR011009">
    <property type="entry name" value="Kinase-like_dom_sf"/>
</dbReference>
<dbReference type="InterPro" id="IPR000719">
    <property type="entry name" value="Prot_kinase_dom"/>
</dbReference>
<feature type="compositionally biased region" description="Low complexity" evidence="4">
    <location>
        <begin position="138"/>
        <end position="149"/>
    </location>
</feature>
<proteinExistence type="predicted"/>
<feature type="compositionally biased region" description="Low complexity" evidence="4">
    <location>
        <begin position="209"/>
        <end position="223"/>
    </location>
</feature>
<organism evidence="6 8">
    <name type="scientific">Rotaria sordida</name>
    <dbReference type="NCBI Taxonomy" id="392033"/>
    <lineage>
        <taxon>Eukaryota</taxon>
        <taxon>Metazoa</taxon>
        <taxon>Spiralia</taxon>
        <taxon>Gnathifera</taxon>
        <taxon>Rotifera</taxon>
        <taxon>Eurotatoria</taxon>
        <taxon>Bdelloidea</taxon>
        <taxon>Philodinida</taxon>
        <taxon>Philodinidae</taxon>
        <taxon>Rotaria</taxon>
    </lineage>
</organism>
<evidence type="ECO:0000313" key="8">
    <source>
        <dbReference type="Proteomes" id="UP000663864"/>
    </source>
</evidence>
<protein>
    <recommendedName>
        <fullName evidence="5">Protein kinase domain-containing protein</fullName>
    </recommendedName>
</protein>
<reference evidence="6" key="1">
    <citation type="submission" date="2021-02" db="EMBL/GenBank/DDBJ databases">
        <authorList>
            <person name="Nowell W R."/>
        </authorList>
    </citation>
    <scope>NUCLEOTIDE SEQUENCE</scope>
</reference>
<dbReference type="AlphaFoldDB" id="A0A813V4E1"/>
<feature type="binding site" evidence="3">
    <location>
        <position position="501"/>
    </location>
    <ligand>
        <name>ATP</name>
        <dbReference type="ChEBI" id="CHEBI:30616"/>
    </ligand>
</feature>
<keyword evidence="2 3" id="KW-0067">ATP-binding</keyword>
<feature type="compositionally biased region" description="Polar residues" evidence="4">
    <location>
        <begin position="150"/>
        <end position="159"/>
    </location>
</feature>
<dbReference type="Proteomes" id="UP000663864">
    <property type="component" value="Unassembled WGS sequence"/>
</dbReference>
<dbReference type="Gene3D" id="1.10.510.10">
    <property type="entry name" value="Transferase(Phosphotransferase) domain 1"/>
    <property type="match status" value="1"/>
</dbReference>
<dbReference type="SUPFAM" id="SSF56112">
    <property type="entry name" value="Protein kinase-like (PK-like)"/>
    <property type="match status" value="1"/>
</dbReference>
<dbReference type="GO" id="GO:0005524">
    <property type="term" value="F:ATP binding"/>
    <property type="evidence" value="ECO:0007669"/>
    <property type="project" value="UniProtKB-UniRule"/>
</dbReference>
<dbReference type="PROSITE" id="PS00108">
    <property type="entry name" value="PROTEIN_KINASE_ST"/>
    <property type="match status" value="1"/>
</dbReference>
<accession>A0A813V4E1</accession>
<feature type="compositionally biased region" description="Polar residues" evidence="4">
    <location>
        <begin position="104"/>
        <end position="124"/>
    </location>
</feature>
<evidence type="ECO:0000256" key="1">
    <source>
        <dbReference type="ARBA" id="ARBA00022741"/>
    </source>
</evidence>
<dbReference type="GO" id="GO:0004674">
    <property type="term" value="F:protein serine/threonine kinase activity"/>
    <property type="evidence" value="ECO:0007669"/>
    <property type="project" value="TreeGrafter"/>
</dbReference>
<comment type="caution">
    <text evidence="6">The sequence shown here is derived from an EMBL/GenBank/DDBJ whole genome shotgun (WGS) entry which is preliminary data.</text>
</comment>
<dbReference type="PROSITE" id="PS00107">
    <property type="entry name" value="PROTEIN_KINASE_ATP"/>
    <property type="match status" value="1"/>
</dbReference>
<gene>
    <name evidence="7" type="ORF">JBS370_LOCUS35174</name>
    <name evidence="6" type="ORF">ZHD862_LOCUS4182</name>
</gene>
<name>A0A813V4E1_9BILA</name>
<dbReference type="EMBL" id="CAJNOT010000098">
    <property type="protein sequence ID" value="CAF0837140.1"/>
    <property type="molecule type" value="Genomic_DNA"/>
</dbReference>
<dbReference type="PROSITE" id="PS50011">
    <property type="entry name" value="PROTEIN_KINASE_DOM"/>
    <property type="match status" value="1"/>
</dbReference>
<evidence type="ECO:0000313" key="6">
    <source>
        <dbReference type="EMBL" id="CAF0837140.1"/>
    </source>
</evidence>
<feature type="domain" description="Protein kinase" evidence="5">
    <location>
        <begin position="474"/>
        <end position="753"/>
    </location>
</feature>
<dbReference type="EMBL" id="CAJOBD010011922">
    <property type="protein sequence ID" value="CAF4174327.1"/>
    <property type="molecule type" value="Genomic_DNA"/>
</dbReference>
<evidence type="ECO:0000313" key="7">
    <source>
        <dbReference type="EMBL" id="CAF4174327.1"/>
    </source>
</evidence>
<feature type="region of interest" description="Disordered" evidence="4">
    <location>
        <begin position="104"/>
        <end position="234"/>
    </location>
</feature>
<evidence type="ECO:0000259" key="5">
    <source>
        <dbReference type="PROSITE" id="PS50011"/>
    </source>
</evidence>
<keyword evidence="1 3" id="KW-0547">Nucleotide-binding</keyword>
<dbReference type="InterPro" id="IPR017441">
    <property type="entry name" value="Protein_kinase_ATP_BS"/>
</dbReference>
<evidence type="ECO:0000256" key="4">
    <source>
        <dbReference type="SAM" id="MobiDB-lite"/>
    </source>
</evidence>
<evidence type="ECO:0000256" key="3">
    <source>
        <dbReference type="PROSITE-ProRule" id="PRU10141"/>
    </source>
</evidence>
<dbReference type="SMART" id="SM00220">
    <property type="entry name" value="S_TKc"/>
    <property type="match status" value="1"/>
</dbReference>
<dbReference type="PANTHER" id="PTHR44329:SF298">
    <property type="entry name" value="MIXED LINEAGE KINASE DOMAIN-LIKE PROTEIN"/>
    <property type="match status" value="1"/>
</dbReference>
<dbReference type="InterPro" id="IPR051681">
    <property type="entry name" value="Ser/Thr_Kinases-Pseudokinases"/>
</dbReference>
<sequence>MALHYKKDGTLDMRFSSSRAAMPSGFGMSSVGYSGGSSYSPMSFGPSRSSGFHHKRDGSLDMRFNSSRAAISSAHLSHISRPPSSSGLHYKKDGTLDMRYSSSRIAAPSAQSSNANRPPSSSQLHYKRDGSLDMRFNSSKATTSSAQTSHVNRPPSSSGLHYKKDGTLDMRYNSSRTAAPSAQSSHVNRPPSSSGLHYKKDGTLDMRFSSSKTAASSAQTSHANRLTSSSGLHYKKDGTLDMRYTSSKNAMTSYTSGYTFSDHGIPKDIPVTKAGIPDMRTRAAKEWVKEQAQTEMNDIPSWIPKTKDGSLDISKPITQQYLQWKDTPLTTYVPDQRLAYYFQKLEDMLFRRLVEDAREDDVEMPQYEILPETQEIQRQLCSQPMRSYATQDDDDNYPYEMLPETQDRQRQFSSRPMRNFAIEDDDEMLPETQERQRQFFSRPMRTSARQNDEYDIRSEVSESIPIINYKDLNINPDNKLGQGSFGIVYKSTWNGQTVAVKQLHLNKLTRKEKNSFVKEIRIMSTLGEHPNLVYLYGYTLEPLCLVMEYVELGSLSHLLHYCEDPAIEAKITDGRIKKKLILGIVLGMIQLHAVNIVHGDLKPQNVLISKDYTAKVTDFGFATFRGKTSSSIASSVTTDDDGAAVCGTAGYMAPELLSSSSPPDYSSDVYSFGVMLNEVIQEEEPYSDQFQNFLGRGPFAAVNYAKLGNRPRISSKTPPLLKNFIEKCWHRDPQSRPSFQQIFSDLQSSHVRFPNSFEL</sequence>
<dbReference type="PANTHER" id="PTHR44329">
    <property type="entry name" value="SERINE/THREONINE-PROTEIN KINASE TNNI3K-RELATED"/>
    <property type="match status" value="1"/>
</dbReference>
<feature type="compositionally biased region" description="Polar residues" evidence="4">
    <location>
        <begin position="172"/>
        <end position="195"/>
    </location>
</feature>